<keyword evidence="2" id="KW-0456">Lyase</keyword>
<evidence type="ECO:0000256" key="4">
    <source>
        <dbReference type="SAM" id="Phobius"/>
    </source>
</evidence>
<evidence type="ECO:0000313" key="6">
    <source>
        <dbReference type="EMBL" id="KAL0108976.1"/>
    </source>
</evidence>
<keyword evidence="4" id="KW-0472">Membrane</keyword>
<name>A0AAW2F3A3_9HYME</name>
<evidence type="ECO:0000256" key="2">
    <source>
        <dbReference type="ARBA" id="ARBA00023239"/>
    </source>
</evidence>
<feature type="transmembrane region" description="Helical" evidence="4">
    <location>
        <begin position="202"/>
        <end position="220"/>
    </location>
</feature>
<evidence type="ECO:0000259" key="5">
    <source>
        <dbReference type="Pfam" id="PF16214"/>
    </source>
</evidence>
<dbReference type="EMBL" id="JADYXP020000015">
    <property type="protein sequence ID" value="KAL0108976.1"/>
    <property type="molecule type" value="Genomic_DNA"/>
</dbReference>
<dbReference type="GO" id="GO:0006171">
    <property type="term" value="P:cAMP biosynthetic process"/>
    <property type="evidence" value="ECO:0007669"/>
    <property type="project" value="TreeGrafter"/>
</dbReference>
<dbReference type="InterPro" id="IPR029787">
    <property type="entry name" value="Nucleotide_cyclase"/>
</dbReference>
<feature type="region of interest" description="Disordered" evidence="3">
    <location>
        <begin position="50"/>
        <end position="97"/>
    </location>
</feature>
<keyword evidence="4" id="KW-0812">Transmembrane</keyword>
<dbReference type="Pfam" id="PF16214">
    <property type="entry name" value="AC_N"/>
    <property type="match status" value="1"/>
</dbReference>
<evidence type="ECO:0000256" key="3">
    <source>
        <dbReference type="SAM" id="MobiDB-lite"/>
    </source>
</evidence>
<dbReference type="AlphaFoldDB" id="A0AAW2F3A3"/>
<dbReference type="GO" id="GO:0005886">
    <property type="term" value="C:plasma membrane"/>
    <property type="evidence" value="ECO:0007669"/>
    <property type="project" value="TreeGrafter"/>
</dbReference>
<evidence type="ECO:0000256" key="1">
    <source>
        <dbReference type="ARBA" id="ARBA00022741"/>
    </source>
</evidence>
<reference evidence="6 7" key="1">
    <citation type="submission" date="2023-03" db="EMBL/GenBank/DDBJ databases">
        <title>High recombination rates correlate with genetic variation in Cardiocondyla obscurior ants.</title>
        <authorList>
            <person name="Errbii M."/>
        </authorList>
    </citation>
    <scope>NUCLEOTIDE SEQUENCE [LARGE SCALE GENOMIC DNA]</scope>
    <source>
        <strain evidence="6">Alpha-2009</strain>
        <tissue evidence="6">Whole body</tissue>
    </source>
</reference>
<gene>
    <name evidence="6" type="ORF">PUN28_014223</name>
</gene>
<dbReference type="Gene3D" id="3.30.70.1230">
    <property type="entry name" value="Nucleotide cyclase"/>
    <property type="match status" value="1"/>
</dbReference>
<proteinExistence type="predicted"/>
<feature type="compositionally biased region" description="Acidic residues" evidence="3">
    <location>
        <begin position="84"/>
        <end position="97"/>
    </location>
</feature>
<sequence>MITEQTWSMMLDSDVTGINESSISPRKQLWIKAVKKLTSERLGREGLAAWEDRKSNTDPEVAAELKDDGQLPVEDDETSKGEQEGEGAEQAVTDEEAQTQRDVFKKGMLYKGIFLPSLTNSFHSKQLETSYLLYSNRQRQKSLIMLNIVDLSLKITLTAIWLWQRDPNGGGLIEGLSWAACCMAANLVICVLGWWRCFSNNYLYWASIFIWLLINSQGFIGAGLNFTTQQRLMWYILFVVYAPYAMLPLPLRWCVLAGYGTALTHMVLAGISLLQDSTYVRDTACIVRMLTTNVLLYLAVNLAGMYTKYLTDRGQRQAFLETHRSTETRQRTQNENNRQEKLLLSVLPDFVAKEMIRDIARETARGGTISFTPNQFHRIYIHRYENVSILFADIKGFTANTEHFKMLL</sequence>
<dbReference type="GO" id="GO:0004016">
    <property type="term" value="F:adenylate cyclase activity"/>
    <property type="evidence" value="ECO:0007669"/>
    <property type="project" value="TreeGrafter"/>
</dbReference>
<dbReference type="Proteomes" id="UP001430953">
    <property type="component" value="Unassembled WGS sequence"/>
</dbReference>
<protein>
    <recommendedName>
        <fullName evidence="5">Adenylate cyclase N-terminal domain-containing protein</fullName>
    </recommendedName>
</protein>
<organism evidence="6 7">
    <name type="scientific">Cardiocondyla obscurior</name>
    <dbReference type="NCBI Taxonomy" id="286306"/>
    <lineage>
        <taxon>Eukaryota</taxon>
        <taxon>Metazoa</taxon>
        <taxon>Ecdysozoa</taxon>
        <taxon>Arthropoda</taxon>
        <taxon>Hexapoda</taxon>
        <taxon>Insecta</taxon>
        <taxon>Pterygota</taxon>
        <taxon>Neoptera</taxon>
        <taxon>Endopterygota</taxon>
        <taxon>Hymenoptera</taxon>
        <taxon>Apocrita</taxon>
        <taxon>Aculeata</taxon>
        <taxon>Formicoidea</taxon>
        <taxon>Formicidae</taxon>
        <taxon>Myrmicinae</taxon>
        <taxon>Cardiocondyla</taxon>
    </lineage>
</organism>
<feature type="domain" description="Adenylate cyclase N-terminal" evidence="5">
    <location>
        <begin position="89"/>
        <end position="360"/>
    </location>
</feature>
<feature type="transmembrane region" description="Helical" evidence="4">
    <location>
        <begin position="175"/>
        <end position="195"/>
    </location>
</feature>
<keyword evidence="7" id="KW-1185">Reference proteome</keyword>
<dbReference type="GO" id="GO:0000166">
    <property type="term" value="F:nucleotide binding"/>
    <property type="evidence" value="ECO:0007669"/>
    <property type="project" value="UniProtKB-KW"/>
</dbReference>
<dbReference type="InterPro" id="IPR032628">
    <property type="entry name" value="AC_N"/>
</dbReference>
<keyword evidence="4" id="KW-1133">Transmembrane helix</keyword>
<feature type="transmembrane region" description="Helical" evidence="4">
    <location>
        <begin position="286"/>
        <end position="306"/>
    </location>
</feature>
<evidence type="ECO:0000313" key="7">
    <source>
        <dbReference type="Proteomes" id="UP001430953"/>
    </source>
</evidence>
<keyword evidence="1" id="KW-0547">Nucleotide-binding</keyword>
<accession>A0AAW2F3A3</accession>
<dbReference type="PANTHER" id="PTHR45627">
    <property type="entry name" value="ADENYLATE CYCLASE TYPE 1"/>
    <property type="match status" value="1"/>
</dbReference>
<dbReference type="GO" id="GO:0007189">
    <property type="term" value="P:adenylate cyclase-activating G protein-coupled receptor signaling pathway"/>
    <property type="evidence" value="ECO:0007669"/>
    <property type="project" value="TreeGrafter"/>
</dbReference>
<feature type="compositionally biased region" description="Basic and acidic residues" evidence="3">
    <location>
        <begin position="50"/>
        <end position="69"/>
    </location>
</feature>
<comment type="caution">
    <text evidence="6">The sequence shown here is derived from an EMBL/GenBank/DDBJ whole genome shotgun (WGS) entry which is preliminary data.</text>
</comment>
<dbReference type="PANTHER" id="PTHR45627:SF1">
    <property type="entry name" value="ADENYLATE CYCLASE TYPE 8"/>
    <property type="match status" value="1"/>
</dbReference>
<feature type="transmembrane region" description="Helical" evidence="4">
    <location>
        <begin position="143"/>
        <end position="163"/>
    </location>
</feature>
<feature type="transmembrane region" description="Helical" evidence="4">
    <location>
        <begin position="232"/>
        <end position="249"/>
    </location>
</feature>